<name>L0ICB8_HALRX</name>
<sequence length="239" mass="26812">MKGQEWYQADDVAAEYDDKRFSRGGQLIDFREKAAVLDALSPLEDKRVLEIACGTGRFTVMLADRGADVVGLDISAAMLQQGRKKAQAAGVADNLEFLRGDAGRLPFPDDHFDTVVAMRFFHLADDPHAFLQEMRRVSRGQIVFDTFNRYSTRSIYNWALPMGSRLYSAREVHALLEANDLSLSNVSDDFLLPYGLYRITPNVLASPLRSLDRLLGNAPFVDRLSSVSYWDATVDEPVE</sequence>
<accession>L0ICB8</accession>
<organism evidence="2 3">
    <name type="scientific">Halovivax ruber (strain DSM 18193 / JCM 13892 / XH-70)</name>
    <dbReference type="NCBI Taxonomy" id="797302"/>
    <lineage>
        <taxon>Archaea</taxon>
        <taxon>Methanobacteriati</taxon>
        <taxon>Methanobacteriota</taxon>
        <taxon>Stenosarchaea group</taxon>
        <taxon>Halobacteria</taxon>
        <taxon>Halobacteriales</taxon>
        <taxon>Natrialbaceae</taxon>
        <taxon>Halovivax</taxon>
    </lineage>
</organism>
<dbReference type="KEGG" id="hru:Halru_1236"/>
<dbReference type="EMBL" id="CP003050">
    <property type="protein sequence ID" value="AGB15851.1"/>
    <property type="molecule type" value="Genomic_DNA"/>
</dbReference>
<proteinExistence type="predicted"/>
<dbReference type="AlphaFoldDB" id="L0ICB8"/>
<dbReference type="STRING" id="797302.Halru_1236"/>
<dbReference type="SUPFAM" id="SSF53335">
    <property type="entry name" value="S-adenosyl-L-methionine-dependent methyltransferases"/>
    <property type="match status" value="1"/>
</dbReference>
<dbReference type="CDD" id="cd02440">
    <property type="entry name" value="AdoMet_MTases"/>
    <property type="match status" value="1"/>
</dbReference>
<dbReference type="Pfam" id="PF13649">
    <property type="entry name" value="Methyltransf_25"/>
    <property type="match status" value="1"/>
</dbReference>
<dbReference type="eggNOG" id="arCOG01794">
    <property type="taxonomic scope" value="Archaea"/>
</dbReference>
<dbReference type="InterPro" id="IPR041698">
    <property type="entry name" value="Methyltransf_25"/>
</dbReference>
<keyword evidence="2" id="KW-0830">Ubiquinone</keyword>
<dbReference type="Gene3D" id="3.40.50.150">
    <property type="entry name" value="Vaccinia Virus protein VP39"/>
    <property type="match status" value="1"/>
</dbReference>
<keyword evidence="3" id="KW-1185">Reference proteome</keyword>
<dbReference type="GO" id="GO:0032259">
    <property type="term" value="P:methylation"/>
    <property type="evidence" value="ECO:0007669"/>
    <property type="project" value="UniProtKB-KW"/>
</dbReference>
<reference evidence="2" key="1">
    <citation type="submission" date="2011-09" db="EMBL/GenBank/DDBJ databases">
        <title>Complete sequence of Halovivax ruber XH-70.</title>
        <authorList>
            <consortium name="US DOE Joint Genome Institute"/>
            <person name="Lucas S."/>
            <person name="Han J."/>
            <person name="Lapidus A."/>
            <person name="Cheng J.-F."/>
            <person name="Goodwin L."/>
            <person name="Pitluck S."/>
            <person name="Peters L."/>
            <person name="Mikhailova N."/>
            <person name="Davenport K."/>
            <person name="Detter J.C."/>
            <person name="Han C."/>
            <person name="Tapia R."/>
            <person name="Land M."/>
            <person name="Hauser L."/>
            <person name="Kyrpides N."/>
            <person name="Ivanova N."/>
            <person name="Pagani I."/>
            <person name="Sproer C."/>
            <person name="Anderson I."/>
            <person name="Woyke T."/>
        </authorList>
    </citation>
    <scope>NUCLEOTIDE SEQUENCE</scope>
    <source>
        <strain evidence="2">XH-70</strain>
    </source>
</reference>
<evidence type="ECO:0000313" key="2">
    <source>
        <dbReference type="EMBL" id="AGB15851.1"/>
    </source>
</evidence>
<dbReference type="RefSeq" id="WP_015300505.1">
    <property type="nucleotide sequence ID" value="NC_019964.1"/>
</dbReference>
<dbReference type="Proteomes" id="UP000010846">
    <property type="component" value="Chromosome"/>
</dbReference>
<dbReference type="HOGENOM" id="CLU_102820_0_0_2"/>
<protein>
    <submittedName>
        <fullName evidence="2">Methylase involved in ubiquinone/menaquinone biosynthesis</fullName>
    </submittedName>
</protein>
<evidence type="ECO:0000259" key="1">
    <source>
        <dbReference type="Pfam" id="PF13649"/>
    </source>
</evidence>
<dbReference type="PANTHER" id="PTHR43591">
    <property type="entry name" value="METHYLTRANSFERASE"/>
    <property type="match status" value="1"/>
</dbReference>
<dbReference type="GO" id="GO:0008168">
    <property type="term" value="F:methyltransferase activity"/>
    <property type="evidence" value="ECO:0007669"/>
    <property type="project" value="UniProtKB-KW"/>
</dbReference>
<evidence type="ECO:0000313" key="3">
    <source>
        <dbReference type="Proteomes" id="UP000010846"/>
    </source>
</evidence>
<feature type="domain" description="Methyltransferase" evidence="1">
    <location>
        <begin position="48"/>
        <end position="138"/>
    </location>
</feature>
<keyword evidence="2" id="KW-0808">Transferase</keyword>
<dbReference type="OrthoDB" id="190449at2157"/>
<dbReference type="InterPro" id="IPR029063">
    <property type="entry name" value="SAM-dependent_MTases_sf"/>
</dbReference>
<dbReference type="GeneID" id="14375490"/>
<keyword evidence="2" id="KW-0489">Methyltransferase</keyword>
<gene>
    <name evidence="2" type="ordered locus">Halru_1236</name>
</gene>